<evidence type="ECO:0000313" key="5">
    <source>
        <dbReference type="Proteomes" id="UP000646827"/>
    </source>
</evidence>
<protein>
    <recommendedName>
        <fullName evidence="6">Transcription activator GCR1-like domain-containing protein</fullName>
    </recommendedName>
</protein>
<sequence length="674" mass="77235">QDAATNSTSRGLYSVHAAALATNAEKEAEKYPYEVQPGVFETDDLVSEVKLLRFLKEEVETTGNQKKRRGNDGGAVTLQYESYSQCLKAIIDLWKDQKAAGKNDHPHPRGDKLNTWRKAKQISEKETRRANNVDRGIGTLEDGYNFEEMVAVSLYFFDRQSETEMRNRATFLLHHMMLLRGESSRFAELADLFTMHFPEEGHSPCPVLIFHSEFGKTTTSGNRNYFATIRHRDVCVCAFGALAFYFFYRFHVSGEPFPDFSTSENWFKIKMLKGCDRFQDMAYTTQNDEIHRAFNACDITSLHTTHAGHGSGARDAELHGASEDSLRRHGGWNMQSMERHYLSKISRKPLRTINGFPAKQGHFWLPRSIIEPPSTLQRKVFPEADTWLERINNGDGCEKTIAAQGFLRLLITMRTIILQDAAMLRRSYPNHRLFQQPIFQDDEYRTFEASLVHACQTTPSPAELRLQSAIPDVSRRLDAIDTKLEMHQRVQMEAYHRENVQLREKMNMMCSQLDRFMSGHFRFVPGSSHTETINGTTSQPNAQSRPTASSTNLTSERPVYYLNRSIKTVTEVWREWSVGLTPESPAVSQLEDEFGASWRQDQAERQAFSRRLNIIKAVNDIAEQKGIPADERFRAAEMLDEAMNRRDWKSLNALINDLKGNANVLNDLSVRKTF</sequence>
<dbReference type="InterPro" id="IPR052146">
    <property type="entry name" value="HOT1"/>
</dbReference>
<feature type="domain" description="Ndc10" evidence="3">
    <location>
        <begin position="133"/>
        <end position="444"/>
    </location>
</feature>
<evidence type="ECO:0000259" key="3">
    <source>
        <dbReference type="Pfam" id="PF16787"/>
    </source>
</evidence>
<dbReference type="InterPro" id="IPR031872">
    <property type="entry name" value="NDC10_II"/>
</dbReference>
<dbReference type="AlphaFoldDB" id="A0A8H7RJ90"/>
<proteinExistence type="predicted"/>
<evidence type="ECO:0000256" key="1">
    <source>
        <dbReference type="SAM" id="MobiDB-lite"/>
    </source>
</evidence>
<dbReference type="OrthoDB" id="3065555at2759"/>
<evidence type="ECO:0000313" key="4">
    <source>
        <dbReference type="EMBL" id="KAG2212027.1"/>
    </source>
</evidence>
<evidence type="ECO:0000259" key="2">
    <source>
        <dbReference type="Pfam" id="PF12550"/>
    </source>
</evidence>
<feature type="non-terminal residue" evidence="4">
    <location>
        <position position="674"/>
    </location>
</feature>
<dbReference type="GO" id="GO:0000981">
    <property type="term" value="F:DNA-binding transcription factor activity, RNA polymerase II-specific"/>
    <property type="evidence" value="ECO:0007669"/>
    <property type="project" value="TreeGrafter"/>
</dbReference>
<reference evidence="4 5" key="1">
    <citation type="submission" date="2020-12" db="EMBL/GenBank/DDBJ databases">
        <title>Metabolic potential, ecology and presence of endohyphal bacteria is reflected in genomic diversity of Mucoromycotina.</title>
        <authorList>
            <person name="Muszewska A."/>
            <person name="Okrasinska A."/>
            <person name="Steczkiewicz K."/>
            <person name="Drgas O."/>
            <person name="Orlowska M."/>
            <person name="Perlinska-Lenart U."/>
            <person name="Aleksandrzak-Piekarczyk T."/>
            <person name="Szatraj K."/>
            <person name="Zielenkiewicz U."/>
            <person name="Pilsyk S."/>
            <person name="Malc E."/>
            <person name="Mieczkowski P."/>
            <person name="Kruszewska J.S."/>
            <person name="Biernat P."/>
            <person name="Pawlowska J."/>
        </authorList>
    </citation>
    <scope>NUCLEOTIDE SEQUENCE [LARGE SCALE GENOMIC DNA]</scope>
    <source>
        <strain evidence="4 5">CBS 142.35</strain>
    </source>
</reference>
<dbReference type="InterPro" id="IPR022210">
    <property type="entry name" value="TF_GCR1-like"/>
</dbReference>
<gene>
    <name evidence="4" type="ORF">INT45_010435</name>
</gene>
<organism evidence="4 5">
    <name type="scientific">Circinella minor</name>
    <dbReference type="NCBI Taxonomy" id="1195481"/>
    <lineage>
        <taxon>Eukaryota</taxon>
        <taxon>Fungi</taxon>
        <taxon>Fungi incertae sedis</taxon>
        <taxon>Mucoromycota</taxon>
        <taxon>Mucoromycotina</taxon>
        <taxon>Mucoromycetes</taxon>
        <taxon>Mucorales</taxon>
        <taxon>Lichtheimiaceae</taxon>
        <taxon>Circinella</taxon>
    </lineage>
</organism>
<dbReference type="Pfam" id="PF12550">
    <property type="entry name" value="GCR1_C"/>
    <property type="match status" value="1"/>
</dbReference>
<dbReference type="InterPro" id="IPR038279">
    <property type="entry name" value="Ndc10_dom2_sf"/>
</dbReference>
<evidence type="ECO:0008006" key="6">
    <source>
        <dbReference type="Google" id="ProtNLM"/>
    </source>
</evidence>
<dbReference type="Gene3D" id="1.10.443.20">
    <property type="entry name" value="Centromere DNA-binding protein complex CBF3 subunit, domain 2"/>
    <property type="match status" value="1"/>
</dbReference>
<dbReference type="Proteomes" id="UP000646827">
    <property type="component" value="Unassembled WGS sequence"/>
</dbReference>
<dbReference type="PANTHER" id="PTHR37784:SF2">
    <property type="entry name" value="HIGH-OSMOLARITY-INDUCED TRANSCRIPTION PROTEIN 1"/>
    <property type="match status" value="1"/>
</dbReference>
<feature type="domain" description="Transcription activator GCR1-like" evidence="2">
    <location>
        <begin position="560"/>
        <end position="637"/>
    </location>
</feature>
<comment type="caution">
    <text evidence="4">The sequence shown here is derived from an EMBL/GenBank/DDBJ whole genome shotgun (WGS) entry which is preliminary data.</text>
</comment>
<keyword evidence="5" id="KW-1185">Reference proteome</keyword>
<feature type="region of interest" description="Disordered" evidence="1">
    <location>
        <begin position="527"/>
        <end position="552"/>
    </location>
</feature>
<dbReference type="GO" id="GO:0000978">
    <property type="term" value="F:RNA polymerase II cis-regulatory region sequence-specific DNA binding"/>
    <property type="evidence" value="ECO:0007669"/>
    <property type="project" value="TreeGrafter"/>
</dbReference>
<accession>A0A8H7RJ90</accession>
<dbReference type="Pfam" id="PF16787">
    <property type="entry name" value="NDC10_II"/>
    <property type="match status" value="1"/>
</dbReference>
<dbReference type="GO" id="GO:0060963">
    <property type="term" value="P:positive regulation of ribosomal protein gene transcription by RNA polymerase II"/>
    <property type="evidence" value="ECO:0007669"/>
    <property type="project" value="TreeGrafter"/>
</dbReference>
<name>A0A8H7RJ90_9FUNG</name>
<dbReference type="EMBL" id="JAEPRB010000792">
    <property type="protein sequence ID" value="KAG2212027.1"/>
    <property type="molecule type" value="Genomic_DNA"/>
</dbReference>
<dbReference type="PANTHER" id="PTHR37784">
    <property type="entry name" value="PROTEIN MSN1"/>
    <property type="match status" value="1"/>
</dbReference>